<evidence type="ECO:0008006" key="3">
    <source>
        <dbReference type="Google" id="ProtNLM"/>
    </source>
</evidence>
<dbReference type="EMBL" id="QPFP01000051">
    <property type="protein sequence ID" value="TEB26097.1"/>
    <property type="molecule type" value="Genomic_DNA"/>
</dbReference>
<dbReference type="Gene3D" id="3.40.50.720">
    <property type="entry name" value="NAD(P)-binding Rossmann-like Domain"/>
    <property type="match status" value="1"/>
</dbReference>
<dbReference type="OrthoDB" id="419598at2759"/>
<gene>
    <name evidence="1" type="ORF">FA13DRAFT_1795945</name>
</gene>
<keyword evidence="2" id="KW-1185">Reference proteome</keyword>
<dbReference type="Proteomes" id="UP000298030">
    <property type="component" value="Unassembled WGS sequence"/>
</dbReference>
<comment type="caution">
    <text evidence="1">The sequence shown here is derived from an EMBL/GenBank/DDBJ whole genome shotgun (WGS) entry which is preliminary data.</text>
</comment>
<dbReference type="InterPro" id="IPR036291">
    <property type="entry name" value="NAD(P)-bd_dom_sf"/>
</dbReference>
<dbReference type="PANTHER" id="PTHR43162:SF1">
    <property type="entry name" value="PRESTALK A DIFFERENTIATION PROTEIN A"/>
    <property type="match status" value="1"/>
</dbReference>
<organism evidence="1 2">
    <name type="scientific">Coprinellus micaceus</name>
    <name type="common">Glistening ink-cap mushroom</name>
    <name type="synonym">Coprinus micaceus</name>
    <dbReference type="NCBI Taxonomy" id="71717"/>
    <lineage>
        <taxon>Eukaryota</taxon>
        <taxon>Fungi</taxon>
        <taxon>Dikarya</taxon>
        <taxon>Basidiomycota</taxon>
        <taxon>Agaricomycotina</taxon>
        <taxon>Agaricomycetes</taxon>
        <taxon>Agaricomycetidae</taxon>
        <taxon>Agaricales</taxon>
        <taxon>Agaricineae</taxon>
        <taxon>Psathyrellaceae</taxon>
        <taxon>Coprinellus</taxon>
    </lineage>
</organism>
<sequence length="191" mass="20588">MRFAPNTTLVTGSASQTGLALSKLLQSAGLPVLFASPSGERAPVGFECVKLDWEDVTTIPEVFDTPHQIRYVYLQVPESLGHEPLPYMQSFIDLAIAEGVQRFVLAGEKGGNAVGARRIHAYLEAQRVECVALGSLEHSSVSRTRGNSIREKHAIETACSASVEDIPLAAFKAITVSGRVSTHERSGAQWV</sequence>
<dbReference type="InterPro" id="IPR051604">
    <property type="entry name" value="Ergot_Alk_Oxidoreductase"/>
</dbReference>
<dbReference type="PANTHER" id="PTHR43162">
    <property type="match status" value="1"/>
</dbReference>
<dbReference type="STRING" id="71717.A0A4Y7SW70"/>
<proteinExistence type="predicted"/>
<evidence type="ECO:0000313" key="2">
    <source>
        <dbReference type="Proteomes" id="UP000298030"/>
    </source>
</evidence>
<protein>
    <recommendedName>
        <fullName evidence="3">NAD(P)-binding protein</fullName>
    </recommendedName>
</protein>
<dbReference type="AlphaFoldDB" id="A0A4Y7SW70"/>
<evidence type="ECO:0000313" key="1">
    <source>
        <dbReference type="EMBL" id="TEB26097.1"/>
    </source>
</evidence>
<name>A0A4Y7SW70_COPMI</name>
<accession>A0A4Y7SW70</accession>
<dbReference type="SUPFAM" id="SSF51735">
    <property type="entry name" value="NAD(P)-binding Rossmann-fold domains"/>
    <property type="match status" value="1"/>
</dbReference>
<reference evidence="1 2" key="1">
    <citation type="journal article" date="2019" name="Nat. Ecol. Evol.">
        <title>Megaphylogeny resolves global patterns of mushroom evolution.</title>
        <authorList>
            <person name="Varga T."/>
            <person name="Krizsan K."/>
            <person name="Foldi C."/>
            <person name="Dima B."/>
            <person name="Sanchez-Garcia M."/>
            <person name="Sanchez-Ramirez S."/>
            <person name="Szollosi G.J."/>
            <person name="Szarkandi J.G."/>
            <person name="Papp V."/>
            <person name="Albert L."/>
            <person name="Andreopoulos W."/>
            <person name="Angelini C."/>
            <person name="Antonin V."/>
            <person name="Barry K.W."/>
            <person name="Bougher N.L."/>
            <person name="Buchanan P."/>
            <person name="Buyck B."/>
            <person name="Bense V."/>
            <person name="Catcheside P."/>
            <person name="Chovatia M."/>
            <person name="Cooper J."/>
            <person name="Damon W."/>
            <person name="Desjardin D."/>
            <person name="Finy P."/>
            <person name="Geml J."/>
            <person name="Haridas S."/>
            <person name="Hughes K."/>
            <person name="Justo A."/>
            <person name="Karasinski D."/>
            <person name="Kautmanova I."/>
            <person name="Kiss B."/>
            <person name="Kocsube S."/>
            <person name="Kotiranta H."/>
            <person name="LaButti K.M."/>
            <person name="Lechner B.E."/>
            <person name="Liimatainen K."/>
            <person name="Lipzen A."/>
            <person name="Lukacs Z."/>
            <person name="Mihaltcheva S."/>
            <person name="Morgado L.N."/>
            <person name="Niskanen T."/>
            <person name="Noordeloos M.E."/>
            <person name="Ohm R.A."/>
            <person name="Ortiz-Santana B."/>
            <person name="Ovrebo C."/>
            <person name="Racz N."/>
            <person name="Riley R."/>
            <person name="Savchenko A."/>
            <person name="Shiryaev A."/>
            <person name="Soop K."/>
            <person name="Spirin V."/>
            <person name="Szebenyi C."/>
            <person name="Tomsovsky M."/>
            <person name="Tulloss R.E."/>
            <person name="Uehling J."/>
            <person name="Grigoriev I.V."/>
            <person name="Vagvolgyi C."/>
            <person name="Papp T."/>
            <person name="Martin F.M."/>
            <person name="Miettinen O."/>
            <person name="Hibbett D.S."/>
            <person name="Nagy L.G."/>
        </authorList>
    </citation>
    <scope>NUCLEOTIDE SEQUENCE [LARGE SCALE GENOMIC DNA]</scope>
    <source>
        <strain evidence="1 2">FP101781</strain>
    </source>
</reference>